<keyword evidence="5 7" id="KW-0371">Homeobox</keyword>
<evidence type="ECO:0000313" key="12">
    <source>
        <dbReference type="Proteomes" id="UP001066276"/>
    </source>
</evidence>
<comment type="subcellular location">
    <subcellularLocation>
        <location evidence="1 7 8">Nucleus</location>
    </subcellularLocation>
</comment>
<dbReference type="GO" id="GO:0005667">
    <property type="term" value="C:transcription regulator complex"/>
    <property type="evidence" value="ECO:0007669"/>
    <property type="project" value="TreeGrafter"/>
</dbReference>
<evidence type="ECO:0000256" key="4">
    <source>
        <dbReference type="ARBA" id="ARBA00023125"/>
    </source>
</evidence>
<keyword evidence="6 7" id="KW-0539">Nucleus</keyword>
<keyword evidence="3" id="KW-0217">Developmental protein</keyword>
<dbReference type="PANTHER" id="PTHR10390:SF12">
    <property type="entry name" value="HOMEOBOX PROTEIN SIX6"/>
    <property type="match status" value="1"/>
</dbReference>
<accession>A0AAV7MVS8</accession>
<dbReference type="PROSITE" id="PS50071">
    <property type="entry name" value="HOMEOBOX_2"/>
    <property type="match status" value="1"/>
</dbReference>
<keyword evidence="4 7" id="KW-0238">DNA-binding</keyword>
<dbReference type="InterPro" id="IPR001356">
    <property type="entry name" value="HD"/>
</dbReference>
<reference evidence="11" key="1">
    <citation type="journal article" date="2022" name="bioRxiv">
        <title>Sequencing and chromosome-scale assembly of the giantPleurodeles waltlgenome.</title>
        <authorList>
            <person name="Brown T."/>
            <person name="Elewa A."/>
            <person name="Iarovenko S."/>
            <person name="Subramanian E."/>
            <person name="Araus A.J."/>
            <person name="Petzold A."/>
            <person name="Susuki M."/>
            <person name="Suzuki K.-i.T."/>
            <person name="Hayashi T."/>
            <person name="Toyoda A."/>
            <person name="Oliveira C."/>
            <person name="Osipova E."/>
            <person name="Leigh N.D."/>
            <person name="Simon A."/>
            <person name="Yun M.H."/>
        </authorList>
    </citation>
    <scope>NUCLEOTIDE SEQUENCE</scope>
    <source>
        <strain evidence="11">20211129_DDA</strain>
        <tissue evidence="11">Liver</tissue>
    </source>
</reference>
<dbReference type="CDD" id="cd00086">
    <property type="entry name" value="homeodomain"/>
    <property type="match status" value="1"/>
</dbReference>
<feature type="compositionally biased region" description="Polar residues" evidence="9">
    <location>
        <begin position="170"/>
        <end position="187"/>
    </location>
</feature>
<dbReference type="GO" id="GO:0000981">
    <property type="term" value="F:DNA-binding transcription factor activity, RNA polymerase II-specific"/>
    <property type="evidence" value="ECO:0007669"/>
    <property type="project" value="TreeGrafter"/>
</dbReference>
<feature type="DNA-binding region" description="Homeobox" evidence="7">
    <location>
        <begin position="103"/>
        <end position="162"/>
    </location>
</feature>
<dbReference type="Gene3D" id="1.10.10.60">
    <property type="entry name" value="Homeodomain-like"/>
    <property type="match status" value="1"/>
</dbReference>
<proteinExistence type="inferred from homology"/>
<dbReference type="SMART" id="SM00389">
    <property type="entry name" value="HOX"/>
    <property type="match status" value="1"/>
</dbReference>
<dbReference type="InterPro" id="IPR009057">
    <property type="entry name" value="Homeodomain-like_sf"/>
</dbReference>
<evidence type="ECO:0000256" key="3">
    <source>
        <dbReference type="ARBA" id="ARBA00022473"/>
    </source>
</evidence>
<dbReference type="GO" id="GO:0005634">
    <property type="term" value="C:nucleus"/>
    <property type="evidence" value="ECO:0007669"/>
    <property type="project" value="UniProtKB-SubCell"/>
</dbReference>
<dbReference type="SUPFAM" id="SSF46689">
    <property type="entry name" value="Homeodomain-like"/>
    <property type="match status" value="1"/>
</dbReference>
<evidence type="ECO:0000256" key="2">
    <source>
        <dbReference type="ARBA" id="ARBA00008161"/>
    </source>
</evidence>
<gene>
    <name evidence="11" type="ORF">NDU88_003501</name>
</gene>
<dbReference type="PANTHER" id="PTHR10390">
    <property type="entry name" value="HOMEOBOX PROTEIN SIX"/>
    <property type="match status" value="1"/>
</dbReference>
<dbReference type="AlphaFoldDB" id="A0AAV7MVS8"/>
<evidence type="ECO:0000259" key="10">
    <source>
        <dbReference type="PROSITE" id="PS50071"/>
    </source>
</evidence>
<sequence>MGLFTPRQVARVCQVLQESGEFERLARFLWSLPPALVTNGHLVRLACGAASISHHLFAAQCPFRDEPQVQTGAEPRWGNWLGALEKLAGRKRAPLEASVPQDQEQKTSCFKERTRNLLREWYLQDPYPNPTRKRHLAQATGLTPTQVGNWFKNRRQRDRAASAKNRLPKDSSTSGHASTGAPQSSHTLLSTCSMQKHGPMMHVDLICDTEAGLLPLQPNTPSTDSGQ</sequence>
<evidence type="ECO:0000256" key="1">
    <source>
        <dbReference type="ARBA" id="ARBA00004123"/>
    </source>
</evidence>
<evidence type="ECO:0000256" key="7">
    <source>
        <dbReference type="PROSITE-ProRule" id="PRU00108"/>
    </source>
</evidence>
<evidence type="ECO:0000256" key="5">
    <source>
        <dbReference type="ARBA" id="ARBA00023155"/>
    </source>
</evidence>
<dbReference type="FunFam" id="1.10.10.60:FF:000046">
    <property type="entry name" value="SIX homeobox 3"/>
    <property type="match status" value="1"/>
</dbReference>
<feature type="region of interest" description="Disordered" evidence="9">
    <location>
        <begin position="138"/>
        <end position="187"/>
    </location>
</feature>
<dbReference type="EMBL" id="JANPWB010000013">
    <property type="protein sequence ID" value="KAJ1106098.1"/>
    <property type="molecule type" value="Genomic_DNA"/>
</dbReference>
<evidence type="ECO:0000256" key="9">
    <source>
        <dbReference type="SAM" id="MobiDB-lite"/>
    </source>
</evidence>
<dbReference type="GO" id="GO:0001654">
    <property type="term" value="P:eye development"/>
    <property type="evidence" value="ECO:0007669"/>
    <property type="project" value="TreeGrafter"/>
</dbReference>
<comment type="similarity">
    <text evidence="2">Belongs to the SIX/Sine oculis homeobox family.</text>
</comment>
<comment type="caution">
    <text evidence="11">The sequence shown here is derived from an EMBL/GenBank/DDBJ whole genome shotgun (WGS) entry which is preliminary data.</text>
</comment>
<dbReference type="GO" id="GO:0000978">
    <property type="term" value="F:RNA polymerase II cis-regulatory region sequence-specific DNA binding"/>
    <property type="evidence" value="ECO:0007669"/>
    <property type="project" value="TreeGrafter"/>
</dbReference>
<evidence type="ECO:0000256" key="6">
    <source>
        <dbReference type="ARBA" id="ARBA00023242"/>
    </source>
</evidence>
<organism evidence="11 12">
    <name type="scientific">Pleurodeles waltl</name>
    <name type="common">Iberian ribbed newt</name>
    <dbReference type="NCBI Taxonomy" id="8319"/>
    <lineage>
        <taxon>Eukaryota</taxon>
        <taxon>Metazoa</taxon>
        <taxon>Chordata</taxon>
        <taxon>Craniata</taxon>
        <taxon>Vertebrata</taxon>
        <taxon>Euteleostomi</taxon>
        <taxon>Amphibia</taxon>
        <taxon>Batrachia</taxon>
        <taxon>Caudata</taxon>
        <taxon>Salamandroidea</taxon>
        <taxon>Salamandridae</taxon>
        <taxon>Pleurodelinae</taxon>
        <taxon>Pleurodeles</taxon>
    </lineage>
</organism>
<name>A0AAV7MVS8_PLEWA</name>
<evidence type="ECO:0000256" key="8">
    <source>
        <dbReference type="RuleBase" id="RU000682"/>
    </source>
</evidence>
<evidence type="ECO:0000313" key="11">
    <source>
        <dbReference type="EMBL" id="KAJ1106098.1"/>
    </source>
</evidence>
<feature type="domain" description="Homeobox" evidence="10">
    <location>
        <begin position="101"/>
        <end position="161"/>
    </location>
</feature>
<dbReference type="Proteomes" id="UP001066276">
    <property type="component" value="Chromosome 9"/>
</dbReference>
<keyword evidence="12" id="KW-1185">Reference proteome</keyword>
<dbReference type="Pfam" id="PF00046">
    <property type="entry name" value="Homeodomain"/>
    <property type="match status" value="1"/>
</dbReference>
<protein>
    <recommendedName>
        <fullName evidence="10">Homeobox domain-containing protein</fullName>
    </recommendedName>
</protein>